<organism evidence="2 3">
    <name type="scientific">Yersinia enterocolitica</name>
    <dbReference type="NCBI Taxonomy" id="630"/>
    <lineage>
        <taxon>Bacteria</taxon>
        <taxon>Pseudomonadati</taxon>
        <taxon>Pseudomonadota</taxon>
        <taxon>Gammaproteobacteria</taxon>
        <taxon>Enterobacterales</taxon>
        <taxon>Yersiniaceae</taxon>
        <taxon>Yersinia</taxon>
    </lineage>
</organism>
<comment type="caution">
    <text evidence="2">The sequence shown here is derived from an EMBL/GenBank/DDBJ whole genome shotgun (WGS) entry which is preliminary data.</text>
</comment>
<dbReference type="InterPro" id="IPR010846">
    <property type="entry name" value="AmiA-like"/>
</dbReference>
<accession>A0ABM9S4H4</accession>
<protein>
    <submittedName>
        <fullName evidence="2">Lipoprotein</fullName>
    </submittedName>
</protein>
<dbReference type="InterPro" id="IPR038765">
    <property type="entry name" value="Papain-like_cys_pep_sf"/>
</dbReference>
<gene>
    <name evidence="2" type="ORF">ERS137959_03062</name>
</gene>
<dbReference type="SUPFAM" id="SSF54001">
    <property type="entry name" value="Cysteine proteinases"/>
    <property type="match status" value="1"/>
</dbReference>
<evidence type="ECO:0000256" key="1">
    <source>
        <dbReference type="SAM" id="Phobius"/>
    </source>
</evidence>
<reference evidence="2 3" key="1">
    <citation type="submission" date="2015-03" db="EMBL/GenBank/DDBJ databases">
        <authorList>
            <consortium name="Pathogen Informatics"/>
            <person name="Murphy D."/>
        </authorList>
    </citation>
    <scope>NUCLEOTIDE SEQUENCE [LARGE SCALE GENOMIC DNA]</scope>
    <source>
        <strain evidence="2 3">IP05342</strain>
    </source>
</reference>
<name>A0ABM9S4H4_YEREN</name>
<keyword evidence="1" id="KW-0472">Membrane</keyword>
<dbReference type="Pfam" id="PF07313">
    <property type="entry name" value="AmiA-like"/>
    <property type="match status" value="1"/>
</dbReference>
<dbReference type="PROSITE" id="PS51257">
    <property type="entry name" value="PROKAR_LIPOPROTEIN"/>
    <property type="match status" value="1"/>
</dbReference>
<feature type="transmembrane region" description="Helical" evidence="1">
    <location>
        <begin position="229"/>
        <end position="245"/>
    </location>
</feature>
<evidence type="ECO:0000313" key="3">
    <source>
        <dbReference type="Proteomes" id="UP000041601"/>
    </source>
</evidence>
<sequence>MHKSLSVVLIAVLAGCGAKNGAHEQVYIDNYTANRITYIIETQVKKTGHSHPGEVINKVSAEFLGTPYKADMLIGSPTKHEKLVIDFRGLDCFTYLDYVNSLRKAKDTTDFVQQLTSTRYINSDISFKNRKHFFTDWSHQSPLNAQDVTAKISSHAVTITKFLNQKKDGSEFIPTLGAVKRNVVYIPAEFINEAVISQLQTGYYIGTYTKIEGLNVTHTGIFIMTPDGPMLRIALLILIMLIRCVRLKIQQTLCSSLRVLAILIVILASKIANTSSLTGHTNRH</sequence>
<evidence type="ECO:0000313" key="2">
    <source>
        <dbReference type="EMBL" id="CNE12932.1"/>
    </source>
</evidence>
<dbReference type="Gene3D" id="2.30.260.10">
    <property type="entry name" value="putative xylanase like domain"/>
    <property type="match status" value="1"/>
</dbReference>
<keyword evidence="1" id="KW-1133">Transmembrane helix</keyword>
<proteinExistence type="predicted"/>
<dbReference type="Proteomes" id="UP000041601">
    <property type="component" value="Unassembled WGS sequence"/>
</dbReference>
<dbReference type="EMBL" id="CPXJ01000039">
    <property type="protein sequence ID" value="CNE12932.1"/>
    <property type="molecule type" value="Genomic_DNA"/>
</dbReference>
<keyword evidence="3" id="KW-1185">Reference proteome</keyword>
<dbReference type="Gene3D" id="1.10.3670.10">
    <property type="entry name" value="Putative xylanase like domain"/>
    <property type="match status" value="1"/>
</dbReference>
<keyword evidence="2" id="KW-0449">Lipoprotein</keyword>
<keyword evidence="1" id="KW-0812">Transmembrane</keyword>
<feature type="transmembrane region" description="Helical" evidence="1">
    <location>
        <begin position="257"/>
        <end position="277"/>
    </location>
</feature>